<dbReference type="NCBIfam" id="TIGR00654">
    <property type="entry name" value="PhzF_family"/>
    <property type="match status" value="1"/>
</dbReference>
<accession>A0A7Y3RP07</accession>
<comment type="similarity">
    <text evidence="1">Belongs to the PhzF family.</text>
</comment>
<reference evidence="4 5" key="1">
    <citation type="submission" date="2020-05" db="EMBL/GenBank/DDBJ databases">
        <title>Parvularcula mediterraneae sp. nov., isolated from polypropylene straw from shallow seawater of the seashore of Laganas in Zakynthos island, Greece.</title>
        <authorList>
            <person name="Szabo I."/>
            <person name="Al-Omari J."/>
            <person name="Rado J."/>
            <person name="Szerdahelyi G.S."/>
        </authorList>
    </citation>
    <scope>NUCLEOTIDE SEQUENCE [LARGE SCALE GENOMIC DNA]</scope>
    <source>
        <strain evidence="4 5">ZS-1/3</strain>
    </source>
</reference>
<dbReference type="SUPFAM" id="SSF54506">
    <property type="entry name" value="Diaminopimelate epimerase-like"/>
    <property type="match status" value="1"/>
</dbReference>
<dbReference type="PANTHER" id="PTHR13774">
    <property type="entry name" value="PHENAZINE BIOSYNTHESIS PROTEIN"/>
    <property type="match status" value="1"/>
</dbReference>
<organism evidence="4 5">
    <name type="scientific">Parvularcula mediterranea</name>
    <dbReference type="NCBI Taxonomy" id="2732508"/>
    <lineage>
        <taxon>Bacteria</taxon>
        <taxon>Pseudomonadati</taxon>
        <taxon>Pseudomonadota</taxon>
        <taxon>Alphaproteobacteria</taxon>
        <taxon>Parvularculales</taxon>
        <taxon>Parvularculaceae</taxon>
        <taxon>Parvularcula</taxon>
    </lineage>
</organism>
<protein>
    <submittedName>
        <fullName evidence="4">PhzF family phenazine biosynthesis protein</fullName>
    </submittedName>
</protein>
<evidence type="ECO:0000256" key="3">
    <source>
        <dbReference type="PIRSR" id="PIRSR016184-1"/>
    </source>
</evidence>
<gene>
    <name evidence="4" type="ORF">HK107_14375</name>
</gene>
<evidence type="ECO:0000256" key="2">
    <source>
        <dbReference type="ARBA" id="ARBA00023235"/>
    </source>
</evidence>
<dbReference type="EMBL" id="JABFCX010000003">
    <property type="protein sequence ID" value="NNU17515.1"/>
    <property type="molecule type" value="Genomic_DNA"/>
</dbReference>
<evidence type="ECO:0000256" key="1">
    <source>
        <dbReference type="ARBA" id="ARBA00008270"/>
    </source>
</evidence>
<dbReference type="InterPro" id="IPR003719">
    <property type="entry name" value="Phenazine_PhzF-like"/>
</dbReference>
<dbReference type="Proteomes" id="UP000536835">
    <property type="component" value="Unassembled WGS sequence"/>
</dbReference>
<name>A0A7Y3RP07_9PROT</name>
<comment type="caution">
    <text evidence="4">The sequence shown here is derived from an EMBL/GenBank/DDBJ whole genome shotgun (WGS) entry which is preliminary data.</text>
</comment>
<keyword evidence="2" id="KW-0413">Isomerase</keyword>
<sequence length="266" mass="29387">MKTFIVDAFTADPFCGNPAGVCFIDDAFEPGKFLPIARELGFSETAFLQATDSPDTWLIRFFSPVMEIPLCGHATIAAAAVLFEEAGLPALSFVNTDGLRIPIRRLGNEIGMDFPVYKTVSAHVPESLLEALGLETVRSVRFNAETKILMLEIEKTEVLGKLQPDYSALRASHNSINGVLVTAASNEDLYDYHCRYFWPWSGTNEDPATGGIQTFLAPFWAKKLGKRELRSFQSSWRTGTMALSVQEDSVLIRSNARIVLAGETRI</sequence>
<evidence type="ECO:0000313" key="5">
    <source>
        <dbReference type="Proteomes" id="UP000536835"/>
    </source>
</evidence>
<dbReference type="PANTHER" id="PTHR13774:SF17">
    <property type="entry name" value="PHENAZINE BIOSYNTHESIS-LIKE DOMAIN-CONTAINING PROTEIN"/>
    <property type="match status" value="1"/>
</dbReference>
<dbReference type="GO" id="GO:0005737">
    <property type="term" value="C:cytoplasm"/>
    <property type="evidence" value="ECO:0007669"/>
    <property type="project" value="TreeGrafter"/>
</dbReference>
<dbReference type="PIRSF" id="PIRSF016184">
    <property type="entry name" value="PhzC_PhzF"/>
    <property type="match status" value="1"/>
</dbReference>
<feature type="active site" evidence="3">
    <location>
        <position position="44"/>
    </location>
</feature>
<evidence type="ECO:0000313" key="4">
    <source>
        <dbReference type="EMBL" id="NNU17515.1"/>
    </source>
</evidence>
<proteinExistence type="inferred from homology"/>
<dbReference type="AlphaFoldDB" id="A0A7Y3RP07"/>
<dbReference type="GO" id="GO:0016853">
    <property type="term" value="F:isomerase activity"/>
    <property type="evidence" value="ECO:0007669"/>
    <property type="project" value="UniProtKB-KW"/>
</dbReference>
<dbReference type="RefSeq" id="WP_173201006.1">
    <property type="nucleotide sequence ID" value="NZ_JABFCX010000003.1"/>
</dbReference>
<dbReference type="Gene3D" id="3.10.310.10">
    <property type="entry name" value="Diaminopimelate Epimerase, Chain A, domain 1"/>
    <property type="match status" value="2"/>
</dbReference>
<keyword evidence="5" id="KW-1185">Reference proteome</keyword>
<dbReference type="Pfam" id="PF02567">
    <property type="entry name" value="PhzC-PhzF"/>
    <property type="match status" value="1"/>
</dbReference>